<accession>A0A9Q1CEN5</accession>
<proteinExistence type="predicted"/>
<dbReference type="AlphaFoldDB" id="A0A9Q1CEN5"/>
<comment type="caution">
    <text evidence="1">The sequence shown here is derived from an EMBL/GenBank/DDBJ whole genome shotgun (WGS) entry which is preliminary data.</text>
</comment>
<evidence type="ECO:0000313" key="2">
    <source>
        <dbReference type="Proteomes" id="UP001152320"/>
    </source>
</evidence>
<protein>
    <submittedName>
        <fullName evidence="1">Uncharacterized protein</fullName>
    </submittedName>
</protein>
<dbReference type="EMBL" id="JAIZAY010000004">
    <property type="protein sequence ID" value="KAJ8044058.1"/>
    <property type="molecule type" value="Genomic_DNA"/>
</dbReference>
<sequence length="68" mass="7787">MRQSFEGCANYTLGFKKHTGIKVIVILPYLYRGNSLQFPFPLTAKMFCCTTRSTFLRRTNCVVYPSVA</sequence>
<keyword evidence="2" id="KW-1185">Reference proteome</keyword>
<dbReference type="Proteomes" id="UP001152320">
    <property type="component" value="Chromosome 4"/>
</dbReference>
<name>A0A9Q1CEN5_HOLLE</name>
<evidence type="ECO:0000313" key="1">
    <source>
        <dbReference type="EMBL" id="KAJ8044058.1"/>
    </source>
</evidence>
<gene>
    <name evidence="1" type="ORF">HOLleu_11413</name>
</gene>
<organism evidence="1 2">
    <name type="scientific">Holothuria leucospilota</name>
    <name type="common">Black long sea cucumber</name>
    <name type="synonym">Mertensiothuria leucospilota</name>
    <dbReference type="NCBI Taxonomy" id="206669"/>
    <lineage>
        <taxon>Eukaryota</taxon>
        <taxon>Metazoa</taxon>
        <taxon>Echinodermata</taxon>
        <taxon>Eleutherozoa</taxon>
        <taxon>Echinozoa</taxon>
        <taxon>Holothuroidea</taxon>
        <taxon>Aspidochirotacea</taxon>
        <taxon>Aspidochirotida</taxon>
        <taxon>Holothuriidae</taxon>
        <taxon>Holothuria</taxon>
    </lineage>
</organism>
<reference evidence="1" key="1">
    <citation type="submission" date="2021-10" db="EMBL/GenBank/DDBJ databases">
        <title>Tropical sea cucumber genome reveals ecological adaptation and Cuvierian tubules defense mechanism.</title>
        <authorList>
            <person name="Chen T."/>
        </authorList>
    </citation>
    <scope>NUCLEOTIDE SEQUENCE</scope>
    <source>
        <strain evidence="1">Nanhai2018</strain>
        <tissue evidence="1">Muscle</tissue>
    </source>
</reference>